<evidence type="ECO:0000256" key="2">
    <source>
        <dbReference type="ARBA" id="ARBA00022483"/>
    </source>
</evidence>
<dbReference type="AlphaFoldDB" id="A0A1V9X080"/>
<keyword evidence="2" id="KW-0268">Exocytosis</keyword>
<dbReference type="Gene3D" id="1.25.40.20">
    <property type="entry name" value="Ankyrin repeat-containing domain"/>
    <property type="match status" value="1"/>
</dbReference>
<evidence type="ECO:0000313" key="8">
    <source>
        <dbReference type="Proteomes" id="UP000192247"/>
    </source>
</evidence>
<dbReference type="InterPro" id="IPR036770">
    <property type="entry name" value="Ankyrin_rpt-contain_sf"/>
</dbReference>
<keyword evidence="6" id="KW-0040">ANK repeat</keyword>
<dbReference type="OrthoDB" id="426293at2759"/>
<dbReference type="InterPro" id="IPR002110">
    <property type="entry name" value="Ankyrin_rpt"/>
</dbReference>
<dbReference type="PROSITE" id="PS50088">
    <property type="entry name" value="ANK_REPEAT"/>
    <property type="match status" value="1"/>
</dbReference>
<dbReference type="Pfam" id="PF00023">
    <property type="entry name" value="Ank"/>
    <property type="match status" value="1"/>
</dbReference>
<keyword evidence="8" id="KW-1185">Reference proteome</keyword>
<dbReference type="EMBL" id="MNPL01030916">
    <property type="protein sequence ID" value="OQR66847.1"/>
    <property type="molecule type" value="Genomic_DNA"/>
</dbReference>
<evidence type="ECO:0000256" key="4">
    <source>
        <dbReference type="ARBA" id="ARBA00023028"/>
    </source>
</evidence>
<feature type="repeat" description="ANK" evidence="6">
    <location>
        <begin position="14"/>
        <end position="46"/>
    </location>
</feature>
<dbReference type="STRING" id="418985.A0A1V9X080"/>
<dbReference type="GO" id="GO:0006887">
    <property type="term" value="P:exocytosis"/>
    <property type="evidence" value="ECO:0007669"/>
    <property type="project" value="UniProtKB-KW"/>
</dbReference>
<comment type="caution">
    <text evidence="7">The sequence shown here is derived from an EMBL/GenBank/DDBJ whole genome shotgun (WGS) entry which is preliminary data.</text>
</comment>
<comment type="subcellular location">
    <subcellularLocation>
        <location evidence="1">Target cell membrane</location>
    </subcellularLocation>
</comment>
<dbReference type="Proteomes" id="UP000192247">
    <property type="component" value="Unassembled WGS sequence"/>
</dbReference>
<gene>
    <name evidence="7" type="ORF">BIW11_13892</name>
</gene>
<keyword evidence="4" id="KW-0800">Toxin</keyword>
<proteinExistence type="predicted"/>
<evidence type="ECO:0000256" key="3">
    <source>
        <dbReference type="ARBA" id="ARBA00022537"/>
    </source>
</evidence>
<organism evidence="7 8">
    <name type="scientific">Tropilaelaps mercedesae</name>
    <dbReference type="NCBI Taxonomy" id="418985"/>
    <lineage>
        <taxon>Eukaryota</taxon>
        <taxon>Metazoa</taxon>
        <taxon>Ecdysozoa</taxon>
        <taxon>Arthropoda</taxon>
        <taxon>Chelicerata</taxon>
        <taxon>Arachnida</taxon>
        <taxon>Acari</taxon>
        <taxon>Parasitiformes</taxon>
        <taxon>Mesostigmata</taxon>
        <taxon>Gamasina</taxon>
        <taxon>Dermanyssoidea</taxon>
        <taxon>Laelapidae</taxon>
        <taxon>Tropilaelaps</taxon>
    </lineage>
</organism>
<evidence type="ECO:0000256" key="6">
    <source>
        <dbReference type="PROSITE-ProRule" id="PRU00023"/>
    </source>
</evidence>
<protein>
    <submittedName>
        <fullName evidence="7">Myotrophin-like</fullName>
    </submittedName>
</protein>
<name>A0A1V9X080_9ACAR</name>
<keyword evidence="5" id="KW-0472">Membrane</keyword>
<evidence type="ECO:0000256" key="1">
    <source>
        <dbReference type="ARBA" id="ARBA00004175"/>
    </source>
</evidence>
<keyword evidence="4" id="KW-0638">Presynaptic neurotoxin</keyword>
<dbReference type="InParanoid" id="A0A1V9X080"/>
<dbReference type="SUPFAM" id="SSF48403">
    <property type="entry name" value="Ankyrin repeat"/>
    <property type="match status" value="1"/>
</dbReference>
<dbReference type="GO" id="GO:0044231">
    <property type="term" value="C:host cell presynaptic membrane"/>
    <property type="evidence" value="ECO:0007669"/>
    <property type="project" value="UniProtKB-KW"/>
</dbReference>
<sequence length="67" mass="7316">MLDPKQYRKAEDKYGITPVLAAIWEGHTESVDLLLSGGASITDKKTPDGQSYLEAAEKPEIRALLSV</sequence>
<reference evidence="7 8" key="1">
    <citation type="journal article" date="2017" name="Gigascience">
        <title>Draft genome of the honey bee ectoparasitic mite, Tropilaelaps mercedesae, is shaped by the parasitic life history.</title>
        <authorList>
            <person name="Dong X."/>
            <person name="Armstrong S.D."/>
            <person name="Xia D."/>
            <person name="Makepeace B.L."/>
            <person name="Darby A.C."/>
            <person name="Kadowaki T."/>
        </authorList>
    </citation>
    <scope>NUCLEOTIDE SEQUENCE [LARGE SCALE GENOMIC DNA]</scope>
    <source>
        <strain evidence="7">Wuxi-XJTLU</strain>
    </source>
</reference>
<keyword evidence="4" id="KW-0528">Neurotoxin</keyword>
<keyword evidence="5" id="KW-1053">Target membrane</keyword>
<accession>A0A1V9X080</accession>
<evidence type="ECO:0000256" key="5">
    <source>
        <dbReference type="ARBA" id="ARBA00023298"/>
    </source>
</evidence>
<evidence type="ECO:0000313" key="7">
    <source>
        <dbReference type="EMBL" id="OQR66847.1"/>
    </source>
</evidence>
<dbReference type="GO" id="GO:0044218">
    <property type="term" value="C:other organism cell membrane"/>
    <property type="evidence" value="ECO:0007669"/>
    <property type="project" value="UniProtKB-KW"/>
</dbReference>
<keyword evidence="3" id="KW-1052">Target cell membrane</keyword>
<dbReference type="PROSITE" id="PS50297">
    <property type="entry name" value="ANK_REP_REGION"/>
    <property type="match status" value="1"/>
</dbReference>